<dbReference type="AlphaFoldDB" id="A0A841EM02"/>
<gene>
    <name evidence="2" type="ORF">HNP25_003839</name>
</gene>
<evidence type="ECO:0000256" key="1">
    <source>
        <dbReference type="SAM" id="Phobius"/>
    </source>
</evidence>
<proteinExistence type="predicted"/>
<evidence type="ECO:0000313" key="2">
    <source>
        <dbReference type="EMBL" id="MBB6005167.1"/>
    </source>
</evidence>
<dbReference type="GO" id="GO:0016740">
    <property type="term" value="F:transferase activity"/>
    <property type="evidence" value="ECO:0007669"/>
    <property type="project" value="UniProtKB-KW"/>
</dbReference>
<keyword evidence="1" id="KW-0472">Membrane</keyword>
<name>A0A841EM02_9BACT</name>
<keyword evidence="1" id="KW-0812">Transmembrane</keyword>
<keyword evidence="1" id="KW-1133">Transmembrane helix</keyword>
<dbReference type="InterPro" id="IPR025635">
    <property type="entry name" value="DUF4293"/>
</dbReference>
<keyword evidence="2" id="KW-0808">Transferase</keyword>
<protein>
    <submittedName>
        <fullName evidence="2">Glucan phosphoethanolaminetransferase (Alkaline phosphatase superfamily)</fullName>
    </submittedName>
</protein>
<dbReference type="Pfam" id="PF14126">
    <property type="entry name" value="DUF4293"/>
    <property type="match status" value="1"/>
</dbReference>
<feature type="transmembrane region" description="Helical" evidence="1">
    <location>
        <begin position="124"/>
        <end position="145"/>
    </location>
</feature>
<keyword evidence="3" id="KW-1185">Reference proteome</keyword>
<evidence type="ECO:0000313" key="3">
    <source>
        <dbReference type="Proteomes" id="UP000524404"/>
    </source>
</evidence>
<comment type="caution">
    <text evidence="2">The sequence shown here is derived from an EMBL/GenBank/DDBJ whole genome shotgun (WGS) entry which is preliminary data.</text>
</comment>
<dbReference type="RefSeq" id="WP_184136740.1">
    <property type="nucleotide sequence ID" value="NZ_JACHKT010000037.1"/>
</dbReference>
<feature type="transmembrane region" description="Helical" evidence="1">
    <location>
        <begin position="89"/>
        <end position="109"/>
    </location>
</feature>
<reference evidence="2 3" key="1">
    <citation type="submission" date="2020-08" db="EMBL/GenBank/DDBJ databases">
        <title>Functional genomics of gut bacteria from endangered species of beetles.</title>
        <authorList>
            <person name="Carlos-Shanley C."/>
        </authorList>
    </citation>
    <scope>NUCLEOTIDE SEQUENCE [LARGE SCALE GENOMIC DNA]</scope>
    <source>
        <strain evidence="2 3">S00070</strain>
    </source>
</reference>
<feature type="transmembrane region" description="Helical" evidence="1">
    <location>
        <begin position="7"/>
        <end position="27"/>
    </location>
</feature>
<accession>A0A841EM02</accession>
<sequence length="159" mass="17372">MLQRIQTLLLAVVAVAMAAVTASLPIWEKSSASLNEKVRLTAFNLEHLKGEATVSNNSTAVIGILAIIVVCIAIFSITQYKKRVLQMTLGLINSVLIAISLGIIFYQVFKVGVPMFEPEVQGNYGAGFIAAVVAMLANMIANRFIRRDEMLVKSSDRMR</sequence>
<organism evidence="2 3">
    <name type="scientific">Arcicella rosea</name>
    <dbReference type="NCBI Taxonomy" id="502909"/>
    <lineage>
        <taxon>Bacteria</taxon>
        <taxon>Pseudomonadati</taxon>
        <taxon>Bacteroidota</taxon>
        <taxon>Cytophagia</taxon>
        <taxon>Cytophagales</taxon>
        <taxon>Flectobacillaceae</taxon>
        <taxon>Arcicella</taxon>
    </lineage>
</organism>
<dbReference type="EMBL" id="JACHKT010000037">
    <property type="protein sequence ID" value="MBB6005167.1"/>
    <property type="molecule type" value="Genomic_DNA"/>
</dbReference>
<feature type="transmembrane region" description="Helical" evidence="1">
    <location>
        <begin position="58"/>
        <end position="77"/>
    </location>
</feature>
<dbReference type="Proteomes" id="UP000524404">
    <property type="component" value="Unassembled WGS sequence"/>
</dbReference>